<dbReference type="SMART" id="SM00155">
    <property type="entry name" value="PLDc"/>
    <property type="match status" value="2"/>
</dbReference>
<dbReference type="SUPFAM" id="SSF56024">
    <property type="entry name" value="Phospholipase D/nuclease"/>
    <property type="match status" value="2"/>
</dbReference>
<evidence type="ECO:0000256" key="3">
    <source>
        <dbReference type="ARBA" id="ARBA00010683"/>
    </source>
</evidence>
<feature type="domain" description="C2" evidence="11">
    <location>
        <begin position="18"/>
        <end position="185"/>
    </location>
</feature>
<dbReference type="InterPro" id="IPR001736">
    <property type="entry name" value="PLipase_D/transphosphatidylase"/>
</dbReference>
<reference evidence="13 14" key="1">
    <citation type="submission" date="2019-06" db="EMBL/GenBank/DDBJ databases">
        <title>A chromosomal-level reference genome of Carpinus fangiana (Coryloideae, Betulaceae).</title>
        <authorList>
            <person name="Yang X."/>
            <person name="Wang Z."/>
            <person name="Zhang L."/>
            <person name="Hao G."/>
            <person name="Liu J."/>
            <person name="Yang Y."/>
        </authorList>
    </citation>
    <scope>NUCLEOTIDE SEQUENCE [LARGE SCALE GENOMIC DNA]</scope>
    <source>
        <strain evidence="13">Cfa_2016G</strain>
        <tissue evidence="13">Leaf</tissue>
    </source>
</reference>
<dbReference type="PIRSF" id="PIRSF036470">
    <property type="entry name" value="PLD_plant"/>
    <property type="match status" value="1"/>
</dbReference>
<dbReference type="FunFam" id="3.30.870.10:FF:000027">
    <property type="entry name" value="Phospholipase D"/>
    <property type="match status" value="1"/>
</dbReference>
<dbReference type="FunFam" id="3.30.870.10:FF:000025">
    <property type="entry name" value="Phospholipase D delta"/>
    <property type="match status" value="1"/>
</dbReference>
<keyword evidence="4" id="KW-0479">Metal-binding</keyword>
<proteinExistence type="inferred from homology"/>
<dbReference type="PROSITE" id="PS50004">
    <property type="entry name" value="C2"/>
    <property type="match status" value="1"/>
</dbReference>
<dbReference type="EMBL" id="CM017325">
    <property type="protein sequence ID" value="KAE8055231.1"/>
    <property type="molecule type" value="Genomic_DNA"/>
</dbReference>
<dbReference type="GO" id="GO:0005509">
    <property type="term" value="F:calcium ion binding"/>
    <property type="evidence" value="ECO:0007669"/>
    <property type="project" value="InterPro"/>
</dbReference>
<evidence type="ECO:0000256" key="6">
    <source>
        <dbReference type="ARBA" id="ARBA00022801"/>
    </source>
</evidence>
<evidence type="ECO:0000259" key="11">
    <source>
        <dbReference type="PROSITE" id="PS50004"/>
    </source>
</evidence>
<evidence type="ECO:0000256" key="9">
    <source>
        <dbReference type="ARBA" id="ARBA00023098"/>
    </source>
</evidence>
<dbReference type="Pfam" id="PF12357">
    <property type="entry name" value="PLD_C"/>
    <property type="match status" value="1"/>
</dbReference>
<evidence type="ECO:0000313" key="14">
    <source>
        <dbReference type="Proteomes" id="UP000327013"/>
    </source>
</evidence>
<dbReference type="InterPro" id="IPR011402">
    <property type="entry name" value="PLipase_D_pln"/>
</dbReference>
<name>A0A5N6R3L5_9ROSI</name>
<evidence type="ECO:0000259" key="12">
    <source>
        <dbReference type="PROSITE" id="PS50035"/>
    </source>
</evidence>
<evidence type="ECO:0000256" key="5">
    <source>
        <dbReference type="ARBA" id="ARBA00022737"/>
    </source>
</evidence>
<evidence type="ECO:0000256" key="7">
    <source>
        <dbReference type="ARBA" id="ARBA00022837"/>
    </source>
</evidence>
<evidence type="ECO:0000313" key="13">
    <source>
        <dbReference type="EMBL" id="KAE8055231.1"/>
    </source>
</evidence>
<keyword evidence="6 10" id="KW-0378">Hydrolase</keyword>
<dbReference type="Pfam" id="PF00168">
    <property type="entry name" value="C2"/>
    <property type="match status" value="1"/>
</dbReference>
<dbReference type="GO" id="GO:0004630">
    <property type="term" value="F:phospholipase D activity"/>
    <property type="evidence" value="ECO:0007669"/>
    <property type="project" value="UniProtKB-EC"/>
</dbReference>
<dbReference type="InterPro" id="IPR024632">
    <property type="entry name" value="PLipase_D_C"/>
</dbReference>
<accession>A0A5N6R3L5</accession>
<evidence type="ECO:0000256" key="1">
    <source>
        <dbReference type="ARBA" id="ARBA00000798"/>
    </source>
</evidence>
<dbReference type="AlphaFoldDB" id="A0A5N6R3L5"/>
<dbReference type="Gene3D" id="3.30.870.10">
    <property type="entry name" value="Endonuclease Chain A"/>
    <property type="match status" value="2"/>
</dbReference>
<sequence>MAHPAYAEYLSFGGSSHAQGQQAVPFQTNMASLKVCLLHGNLDIWVREAKNLRNKDKFHRSLGDMFSKLNEKHKRLGGMLSKLPKVGSKIEEHMSKTITSDPYVVVSVSGAVIGRTFVISNSENPAWMQHFNVPVAHSAAEIEGTFPVLGDSGEPCEAGAVLSLSIQYTPVEKVMNLYHGVPGTYFPLRRGGKVTLYQDAHVHDQDHDGCLPNLKLDGDVQYEHRDCWHDLYEAINQAQRLIYIAGWSVNHNVRLIRDGNIATDDRMLGDLLKAKSQEGVRVLLLVWDDPTSHSIFGYKTKSLMGTKDEETRHFFKHSSVKVLLCPRSGRKSHNWVKKQEAGIVYTHHQKTVIVDADAGDCKRKMVAFVGGLDLCMGRYDTPKHSLFRTLQTVHKDDYYNPTFTEPPVGCPRQPWHDLHSRIDGPAAYDILANFEERWLREAKLHGIRRLYQHHDDDALLRIERIPQIIGMADSPCQSHNDPEKWHVQVFRSIDSNSVEGFPKDPKDATETNLLCGKNVLIDMSIHTAYVNAIRAAQKFIYIENQYFLGSSFNWDSHKDLGANNLIPMEIALKISNKIKANERFSAYIIIPMWPEGVPTSAATQQILYWQHKTMQMMYETIYKALKEVGLENMYEPQDYLNFFCLGNREAPDREDNLEAINSTSAETTPQALARKSRRFMIYVHSKGMIVDDEYIILGSANINQRSMEGTRDTEIAMGAYQPNHTWETKHSSPHGQIHGYRMSLWAEHTGVLEECFKQPESLECVRCVRSMSEHNWRQYTADEITEMKGILLRYPVEVDQTGKVKPLCGYEKFPDVGGNVTGTYDESHPKHSTMKYLTI</sequence>
<keyword evidence="5" id="KW-0677">Repeat</keyword>
<organism evidence="13 14">
    <name type="scientific">Carpinus fangiana</name>
    <dbReference type="NCBI Taxonomy" id="176857"/>
    <lineage>
        <taxon>Eukaryota</taxon>
        <taxon>Viridiplantae</taxon>
        <taxon>Streptophyta</taxon>
        <taxon>Embryophyta</taxon>
        <taxon>Tracheophyta</taxon>
        <taxon>Spermatophyta</taxon>
        <taxon>Magnoliopsida</taxon>
        <taxon>eudicotyledons</taxon>
        <taxon>Gunneridae</taxon>
        <taxon>Pentapetalae</taxon>
        <taxon>rosids</taxon>
        <taxon>fabids</taxon>
        <taxon>Fagales</taxon>
        <taxon>Betulaceae</taxon>
        <taxon>Carpinus</taxon>
    </lineage>
</organism>
<protein>
    <recommendedName>
        <fullName evidence="10">Phospholipase D</fullName>
        <ecNumber evidence="10">3.1.4.4</ecNumber>
    </recommendedName>
</protein>
<dbReference type="GO" id="GO:0046470">
    <property type="term" value="P:phosphatidylcholine metabolic process"/>
    <property type="evidence" value="ECO:0007669"/>
    <property type="project" value="InterPro"/>
</dbReference>
<evidence type="ECO:0000256" key="10">
    <source>
        <dbReference type="PIRNR" id="PIRNR036470"/>
    </source>
</evidence>
<dbReference type="SUPFAM" id="SSF49562">
    <property type="entry name" value="C2 domain (Calcium/lipid-binding domain, CaLB)"/>
    <property type="match status" value="1"/>
</dbReference>
<dbReference type="InterPro" id="IPR015679">
    <property type="entry name" value="PLipase_D_fam"/>
</dbReference>
<evidence type="ECO:0000256" key="2">
    <source>
        <dbReference type="ARBA" id="ARBA00001913"/>
    </source>
</evidence>
<feature type="domain" description="PLD phosphodiesterase" evidence="12">
    <location>
        <begin position="679"/>
        <end position="706"/>
    </location>
</feature>
<dbReference type="Proteomes" id="UP000327013">
    <property type="component" value="Chromosome 5"/>
</dbReference>
<gene>
    <name evidence="13" type="ORF">FH972_012086</name>
</gene>
<dbReference type="GO" id="GO:0009395">
    <property type="term" value="P:phospholipid catabolic process"/>
    <property type="evidence" value="ECO:0007669"/>
    <property type="project" value="TreeGrafter"/>
</dbReference>
<dbReference type="Pfam" id="PF00614">
    <property type="entry name" value="PLDc"/>
    <property type="match status" value="2"/>
</dbReference>
<keyword evidence="7 10" id="KW-0106">Calcium</keyword>
<comment type="function">
    <text evidence="10">Hydrolyzes glycerol-phospholipids at the terminal phosphodiesteric bond.</text>
</comment>
<dbReference type="EC" id="3.1.4.4" evidence="10"/>
<keyword evidence="9" id="KW-0443">Lipid metabolism</keyword>
<evidence type="ECO:0000256" key="4">
    <source>
        <dbReference type="ARBA" id="ARBA00022723"/>
    </source>
</evidence>
<keyword evidence="8 10" id="KW-0442">Lipid degradation</keyword>
<dbReference type="InterPro" id="IPR000008">
    <property type="entry name" value="C2_dom"/>
</dbReference>
<dbReference type="Gene3D" id="2.60.40.150">
    <property type="entry name" value="C2 domain"/>
    <property type="match status" value="1"/>
</dbReference>
<keyword evidence="14" id="KW-1185">Reference proteome</keyword>
<comment type="similarity">
    <text evidence="3 10">Belongs to the phospholipase D family. C2-PLD subfamily.</text>
</comment>
<dbReference type="OrthoDB" id="14911at2759"/>
<dbReference type="InterPro" id="IPR035892">
    <property type="entry name" value="C2_domain_sf"/>
</dbReference>
<comment type="cofactor">
    <cofactor evidence="2 10">
        <name>Ca(2+)</name>
        <dbReference type="ChEBI" id="CHEBI:29108"/>
    </cofactor>
</comment>
<dbReference type="GO" id="GO:0005886">
    <property type="term" value="C:plasma membrane"/>
    <property type="evidence" value="ECO:0007669"/>
    <property type="project" value="TreeGrafter"/>
</dbReference>
<feature type="domain" description="PLD phosphodiesterase" evidence="12">
    <location>
        <begin position="343"/>
        <end position="378"/>
    </location>
</feature>
<dbReference type="PANTHER" id="PTHR18896">
    <property type="entry name" value="PHOSPHOLIPASE D"/>
    <property type="match status" value="1"/>
</dbReference>
<comment type="catalytic activity">
    <reaction evidence="1 10">
        <text>a 1,2-diacyl-sn-glycero-3-phosphocholine + H2O = a 1,2-diacyl-sn-glycero-3-phosphate + choline + H(+)</text>
        <dbReference type="Rhea" id="RHEA:14445"/>
        <dbReference type="ChEBI" id="CHEBI:15354"/>
        <dbReference type="ChEBI" id="CHEBI:15377"/>
        <dbReference type="ChEBI" id="CHEBI:15378"/>
        <dbReference type="ChEBI" id="CHEBI:57643"/>
        <dbReference type="ChEBI" id="CHEBI:58608"/>
        <dbReference type="EC" id="3.1.4.4"/>
    </reaction>
</comment>
<evidence type="ECO:0000256" key="8">
    <source>
        <dbReference type="ARBA" id="ARBA00022963"/>
    </source>
</evidence>
<dbReference type="PROSITE" id="PS50035">
    <property type="entry name" value="PLD"/>
    <property type="match status" value="2"/>
</dbReference>
<dbReference type="PANTHER" id="PTHR18896:SF130">
    <property type="entry name" value="PHOSPHOLIPASE D GAMMA 2-RELATED"/>
    <property type="match status" value="1"/>
</dbReference>